<dbReference type="OrthoDB" id="6899605at2"/>
<evidence type="ECO:0000313" key="1">
    <source>
        <dbReference type="EMBL" id="SPL69123.1"/>
    </source>
</evidence>
<dbReference type="EMBL" id="OOGT01000008">
    <property type="protein sequence ID" value="SPL69123.1"/>
    <property type="molecule type" value="Genomic_DNA"/>
</dbReference>
<gene>
    <name evidence="1" type="ORF">KPC_0301</name>
</gene>
<keyword evidence="2" id="KW-1185">Reference proteome</keyword>
<dbReference type="Proteomes" id="UP000245974">
    <property type="component" value="Unassembled WGS sequence"/>
</dbReference>
<proteinExistence type="predicted"/>
<dbReference type="Gene3D" id="2.60.200.60">
    <property type="match status" value="1"/>
</dbReference>
<accession>A0A2U3MUU8</accession>
<dbReference type="Pfam" id="PF05488">
    <property type="entry name" value="PAAR_motif"/>
    <property type="match status" value="1"/>
</dbReference>
<organism evidence="1 2">
    <name type="scientific">Acinetobacter stercoris</name>
    <dbReference type="NCBI Taxonomy" id="2126983"/>
    <lineage>
        <taxon>Bacteria</taxon>
        <taxon>Pseudomonadati</taxon>
        <taxon>Pseudomonadota</taxon>
        <taxon>Gammaproteobacteria</taxon>
        <taxon>Moraxellales</taxon>
        <taxon>Moraxellaceae</taxon>
        <taxon>Acinetobacter</taxon>
    </lineage>
</organism>
<reference evidence="2" key="1">
    <citation type="submission" date="2018-03" db="EMBL/GenBank/DDBJ databases">
        <authorList>
            <person name="Blom J."/>
        </authorList>
    </citation>
    <scope>NUCLEOTIDE SEQUENCE [LARGE SCALE GENOMIC DNA]</scope>
    <source>
        <strain evidence="2">KPC-SM-21</strain>
    </source>
</reference>
<dbReference type="AlphaFoldDB" id="A0A2U3MUU8"/>
<protein>
    <recommendedName>
        <fullName evidence="3">PAAR domain-containing protein</fullName>
    </recommendedName>
</protein>
<dbReference type="InterPro" id="IPR008727">
    <property type="entry name" value="PAAR_motif"/>
</dbReference>
<evidence type="ECO:0000313" key="2">
    <source>
        <dbReference type="Proteomes" id="UP000245974"/>
    </source>
</evidence>
<evidence type="ECO:0008006" key="3">
    <source>
        <dbReference type="Google" id="ProtNLM"/>
    </source>
</evidence>
<dbReference type="InParanoid" id="A0A2U3MUU8"/>
<name>A0A2U3MUU8_9GAMM</name>
<sequence length="146" mass="15972">MVTIMTSPIFLNDLPKEQLKDLSKEEIEQLQRAEALYWANKPRKMYYCAVNGAKTKLGGLVRASYKEFKIKNMSVARIGDEAIYPDGTTAKIISGAGTALVIDGKSAALIGSRLENGDEIIDSPNTSLAISIFPDVPKPKGFLDHK</sequence>